<evidence type="ECO:0000313" key="17">
    <source>
        <dbReference type="Proteomes" id="UP000273443"/>
    </source>
</evidence>
<dbReference type="EMBL" id="CP033238">
    <property type="protein sequence ID" value="AZF76895.1"/>
    <property type="molecule type" value="Genomic_DNA"/>
</dbReference>
<evidence type="ECO:0000313" key="10">
    <source>
        <dbReference type="EMBL" id="AZF84693.1"/>
    </source>
</evidence>
<evidence type="ECO:0000313" key="14">
    <source>
        <dbReference type="Proteomes" id="UP000267993"/>
    </source>
</evidence>
<dbReference type="KEGG" id="ssol:SULB_03650"/>
<dbReference type="AlphaFoldDB" id="A0A3G8DHP2"/>
<evidence type="ECO:0000313" key="5">
    <source>
        <dbReference type="EMBL" id="AZF71652.1"/>
    </source>
</evidence>
<evidence type="ECO:0000313" key="19">
    <source>
        <dbReference type="Proteomes" id="UP000278715"/>
    </source>
</evidence>
<dbReference type="Proteomes" id="UP000275843">
    <property type="component" value="Chromosome"/>
</dbReference>
<gene>
    <name evidence="3" type="ORF">SULA_03650</name>
    <name evidence="1" type="ORF">SULB_03650</name>
    <name evidence="2" type="ORF">SULC_03640</name>
    <name evidence="4" type="ORF">SULG_12215</name>
    <name evidence="5" type="ORF">SULH_12215</name>
    <name evidence="6" type="ORF">SULI_12215</name>
    <name evidence="7" type="ORF">SULM_12205</name>
    <name evidence="8" type="ORF">SULN_12205</name>
    <name evidence="9" type="ORF">SULO_12215</name>
    <name evidence="10" type="ORF">SULZ_12215</name>
</gene>
<evidence type="ECO:0000313" key="16">
    <source>
        <dbReference type="Proteomes" id="UP000273194"/>
    </source>
</evidence>
<dbReference type="Proteomes" id="UP000273443">
    <property type="component" value="Chromosome"/>
</dbReference>
<evidence type="ECO:0000313" key="9">
    <source>
        <dbReference type="EMBL" id="AZF82106.1"/>
    </source>
</evidence>
<reference evidence="1" key="3">
    <citation type="submission" date="2018-10" db="EMBL/GenBank/DDBJ databases">
        <authorList>
            <person name="McCarthy S."/>
            <person name="Gradnigo J."/>
            <person name="Johnson T."/>
            <person name="Payne S."/>
            <person name="Lipzen A."/>
            <person name="Schackwitz W."/>
            <person name="Martin J."/>
            <person name="Moriyama E."/>
            <person name="Blum P."/>
        </authorList>
    </citation>
    <scope>NUCLEOTIDE SEQUENCE</scope>
    <source>
        <strain evidence="1">SARC-B</strain>
        <strain evidence="2">SARC-C</strain>
        <strain evidence="3">SULA</strain>
    </source>
</reference>
<reference evidence="11 12" key="1">
    <citation type="journal article" date="2015" name="Genome Announc.">
        <title>Complete Genome Sequence of Sulfolobus solfataricus Strain 98/2 and Evolved Derivatives.</title>
        <authorList>
            <person name="McCarthy S."/>
            <person name="Gradnigo J."/>
            <person name="Johnson T."/>
            <person name="Payne S."/>
            <person name="Lipzen A."/>
            <person name="Martin J."/>
            <person name="Schackwitz W."/>
            <person name="Moriyama E."/>
            <person name="Blum P."/>
        </authorList>
    </citation>
    <scope>NUCLEOTIDE SEQUENCE [LARGE SCALE GENOMIC DNA]</scope>
    <source>
        <strain evidence="11">98/2 SULC</strain>
        <strain evidence="1">SARC-B</strain>
        <strain evidence="2">SARC-C</strain>
        <strain evidence="3 13">SULA</strain>
        <strain evidence="12">SULB</strain>
    </source>
</reference>
<dbReference type="KEGG" id="ssoa:SULA_03650"/>
<evidence type="ECO:0000313" key="11">
    <source>
        <dbReference type="Proteomes" id="UP000033057"/>
    </source>
</evidence>
<dbReference type="EMBL" id="CP011056">
    <property type="protein sequence ID" value="AYN75779.1"/>
    <property type="molecule type" value="Genomic_DNA"/>
</dbReference>
<sequence>MNKPRTKSSDLKPIMKKVRYKNTIAEAVLTMFTVIHTTLYSDAEFTKFLNTFTWFVPLKECMVTITV</sequence>
<dbReference type="Proteomes" id="UP000273194">
    <property type="component" value="Chromosome"/>
</dbReference>
<dbReference type="Proteomes" id="UP000269431">
    <property type="component" value="Chromosome"/>
</dbReference>
<dbReference type="EMBL" id="CP033241">
    <property type="protein sequence ID" value="AZF84693.1"/>
    <property type="molecule type" value="Genomic_DNA"/>
</dbReference>
<organism evidence="4 16">
    <name type="scientific">Saccharolobus solfataricus</name>
    <name type="common">Sulfolobus solfataricus</name>
    <dbReference type="NCBI Taxonomy" id="2287"/>
    <lineage>
        <taxon>Archaea</taxon>
        <taxon>Thermoproteota</taxon>
        <taxon>Thermoprotei</taxon>
        <taxon>Sulfolobales</taxon>
        <taxon>Sulfolobaceae</taxon>
        <taxon>Saccharolobus</taxon>
    </lineage>
</organism>
<evidence type="ECO:0000313" key="13">
    <source>
        <dbReference type="Proteomes" id="UP000033106"/>
    </source>
</evidence>
<dbReference type="EMBL" id="CP033236">
    <property type="protein sequence ID" value="AZF71652.1"/>
    <property type="molecule type" value="Genomic_DNA"/>
</dbReference>
<evidence type="ECO:0000313" key="15">
    <source>
        <dbReference type="Proteomes" id="UP000269431"/>
    </source>
</evidence>
<evidence type="ECO:0000313" key="12">
    <source>
        <dbReference type="Proteomes" id="UP000033085"/>
    </source>
</evidence>
<name>A0A3G8DHP2_SACSO</name>
<evidence type="ECO:0000313" key="7">
    <source>
        <dbReference type="EMBL" id="AZF76895.1"/>
    </source>
</evidence>
<evidence type="ECO:0000313" key="6">
    <source>
        <dbReference type="EMBL" id="AZF74272.1"/>
    </source>
</evidence>
<reference evidence="14 15" key="2">
    <citation type="journal article" date="2018" name="Proc. Natl. Acad. Sci. U.S.A.">
        <title>Nonmutational mechanism of inheritance in the Archaeon Sulfolobus solfataricus.</title>
        <authorList>
            <person name="Payne S."/>
            <person name="McCarthy S."/>
            <person name="Johnson T."/>
            <person name="North E."/>
            <person name="Blum P."/>
        </authorList>
    </citation>
    <scope>NUCLEOTIDE SEQUENCE [LARGE SCALE GENOMIC DNA]</scope>
    <source>
        <strain evidence="5 14">SARC-H</strain>
        <strain evidence="6 18">SARC-I</strain>
        <strain evidence="8 19">SARC-N</strain>
        <strain evidence="9 20">SARC-O</strain>
        <strain evidence="10 15">SUL120</strain>
        <strain evidence="4 16">SULG</strain>
        <strain evidence="7 17">SULM</strain>
    </source>
</reference>
<dbReference type="EMBL" id="CP011057">
    <property type="protein sequence ID" value="AYP18614.1"/>
    <property type="molecule type" value="Genomic_DNA"/>
</dbReference>
<dbReference type="EMBL" id="CP033235">
    <property type="protein sequence ID" value="AZF69032.1"/>
    <property type="molecule type" value="Genomic_DNA"/>
</dbReference>
<dbReference type="Proteomes" id="UP000033085">
    <property type="component" value="Chromosome"/>
</dbReference>
<accession>A0A3G8DHP2</accession>
<evidence type="ECO:0000313" key="8">
    <source>
        <dbReference type="EMBL" id="AZF79502.1"/>
    </source>
</evidence>
<dbReference type="Proteomes" id="UP000033057">
    <property type="component" value="Chromosome"/>
</dbReference>
<dbReference type="Proteomes" id="UP000267993">
    <property type="component" value="Chromosome"/>
</dbReference>
<dbReference type="KEGG" id="ssof:SULC_03640"/>
<protein>
    <submittedName>
        <fullName evidence="4">Uncharacterized protein</fullName>
    </submittedName>
</protein>
<dbReference type="Proteomes" id="UP000278715">
    <property type="component" value="Chromosome"/>
</dbReference>
<evidence type="ECO:0000313" key="20">
    <source>
        <dbReference type="Proteomes" id="UP000282269"/>
    </source>
</evidence>
<evidence type="ECO:0000313" key="4">
    <source>
        <dbReference type="EMBL" id="AZF69032.1"/>
    </source>
</evidence>
<dbReference type="EMBL" id="CP033239">
    <property type="protein sequence ID" value="AZF79502.1"/>
    <property type="molecule type" value="Genomic_DNA"/>
</dbReference>
<dbReference type="EMBL" id="CP011055">
    <property type="protein sequence ID" value="AYN75617.1"/>
    <property type="molecule type" value="Genomic_DNA"/>
</dbReference>
<evidence type="ECO:0000313" key="18">
    <source>
        <dbReference type="Proteomes" id="UP000275843"/>
    </source>
</evidence>
<dbReference type="EMBL" id="CP033237">
    <property type="protein sequence ID" value="AZF74272.1"/>
    <property type="molecule type" value="Genomic_DNA"/>
</dbReference>
<dbReference type="Proteomes" id="UP000033106">
    <property type="component" value="Chromosome"/>
</dbReference>
<dbReference type="EMBL" id="CP033240">
    <property type="protein sequence ID" value="AZF82106.1"/>
    <property type="molecule type" value="Genomic_DNA"/>
</dbReference>
<evidence type="ECO:0000313" key="2">
    <source>
        <dbReference type="EMBL" id="AYN75779.1"/>
    </source>
</evidence>
<dbReference type="Proteomes" id="UP000282269">
    <property type="component" value="Chromosome"/>
</dbReference>
<evidence type="ECO:0000313" key="1">
    <source>
        <dbReference type="EMBL" id="AYN75617.1"/>
    </source>
</evidence>
<proteinExistence type="predicted"/>
<evidence type="ECO:0000313" key="3">
    <source>
        <dbReference type="EMBL" id="AYP18614.1"/>
    </source>
</evidence>